<dbReference type="SUPFAM" id="SSF63748">
    <property type="entry name" value="Tudor/PWWP/MBT"/>
    <property type="match status" value="1"/>
</dbReference>
<proteinExistence type="predicted"/>
<evidence type="ECO:0000313" key="4">
    <source>
        <dbReference type="Proteomes" id="UP000887568"/>
    </source>
</evidence>
<evidence type="ECO:0000256" key="1">
    <source>
        <dbReference type="SAM" id="MobiDB-lite"/>
    </source>
</evidence>
<dbReference type="Gene3D" id="2.30.30.140">
    <property type="match status" value="1"/>
</dbReference>
<feature type="compositionally biased region" description="Acidic residues" evidence="1">
    <location>
        <begin position="97"/>
        <end position="108"/>
    </location>
</feature>
<dbReference type="EnsemblMetazoa" id="XM_038218105.1">
    <property type="protein sequence ID" value="XP_038074033.1"/>
    <property type="gene ID" value="LOC119742083"/>
</dbReference>
<feature type="compositionally biased region" description="Basic residues" evidence="1">
    <location>
        <begin position="42"/>
        <end position="60"/>
    </location>
</feature>
<dbReference type="RefSeq" id="XP_038074033.1">
    <property type="nucleotide sequence ID" value="XM_038218105.1"/>
</dbReference>
<reference evidence="3" key="1">
    <citation type="submission" date="2022-11" db="UniProtKB">
        <authorList>
            <consortium name="EnsemblMetazoa"/>
        </authorList>
    </citation>
    <scope>IDENTIFICATION</scope>
</reference>
<evidence type="ECO:0000259" key="2">
    <source>
        <dbReference type="PROSITE" id="PS50812"/>
    </source>
</evidence>
<dbReference type="OrthoDB" id="10013064at2759"/>
<keyword evidence="4" id="KW-1185">Reference proteome</keyword>
<dbReference type="InterPro" id="IPR040263">
    <property type="entry name" value="PWP3A_3B_4"/>
</dbReference>
<dbReference type="Pfam" id="PF20886">
    <property type="entry name" value="PWP3A-B_C"/>
    <property type="match status" value="1"/>
</dbReference>
<sequence>MTKTRSSSSSSVLVTSRLRNGTQYQQRGRTASARAAKEKTIKKLRPRAKCLRQKTSKKGTHVSLSDVLRRPGAENGSDTVMGDGNVTGNTCKRLKEDSEDDGTDSCEDEDLPDIQYNSATAETKVKELVPGTMVWAKSRGYPHWPAVLLKLFSNNKKAWVNYLDQKMQRVQVSLKSMAPFFGPLRSQYIELGKNCKLSEDFNSSMERAEDYLIKQGLGKAADSTSDMSFALDLSKCASPTVSPRKMSQSHEKSPDRLHEKSPDGSPDTGPPADLPVSTNNVILEDEELRIGHPIGSMILDTARVEDPELIERRKAWKYTETRLLKYIRRDTTKNYLLAMFHGKVKSERQRLFNSDRQTDRQTLRAMAGLGPITDDELLSELTDFLRDLYVEHCMQCKDDIPNTSYITEVWLPEAIIFAIQKTRRVGRRNAEKLFYSEGVQSLMDLGDDMPAVPATINETWDDS</sequence>
<feature type="region of interest" description="Disordered" evidence="1">
    <location>
        <begin position="1"/>
        <end position="108"/>
    </location>
</feature>
<protein>
    <recommendedName>
        <fullName evidence="2">PWWP domain-containing protein</fullName>
    </recommendedName>
</protein>
<name>A0A914BCS2_PATMI</name>
<dbReference type="Proteomes" id="UP000887568">
    <property type="component" value="Unplaced"/>
</dbReference>
<feature type="domain" description="PWWP" evidence="2">
    <location>
        <begin position="130"/>
        <end position="200"/>
    </location>
</feature>
<feature type="region of interest" description="Disordered" evidence="1">
    <location>
        <begin position="239"/>
        <end position="277"/>
    </location>
</feature>
<dbReference type="OMA" id="TWSLEFI"/>
<dbReference type="AlphaFoldDB" id="A0A914BCS2"/>
<feature type="compositionally biased region" description="Basic and acidic residues" evidence="1">
    <location>
        <begin position="248"/>
        <end position="262"/>
    </location>
</feature>
<dbReference type="PROSITE" id="PS50812">
    <property type="entry name" value="PWWP"/>
    <property type="match status" value="1"/>
</dbReference>
<evidence type="ECO:0000313" key="3">
    <source>
        <dbReference type="EnsemblMetazoa" id="XP_038074033.1"/>
    </source>
</evidence>
<organism evidence="3 4">
    <name type="scientific">Patiria miniata</name>
    <name type="common">Bat star</name>
    <name type="synonym">Asterina miniata</name>
    <dbReference type="NCBI Taxonomy" id="46514"/>
    <lineage>
        <taxon>Eukaryota</taxon>
        <taxon>Metazoa</taxon>
        <taxon>Echinodermata</taxon>
        <taxon>Eleutherozoa</taxon>
        <taxon>Asterozoa</taxon>
        <taxon>Asteroidea</taxon>
        <taxon>Valvatacea</taxon>
        <taxon>Valvatida</taxon>
        <taxon>Asterinidae</taxon>
        <taxon>Patiria</taxon>
    </lineage>
</organism>
<dbReference type="InterPro" id="IPR048795">
    <property type="entry name" value="PWP3A_3B_4_C"/>
</dbReference>
<feature type="compositionally biased region" description="Polar residues" evidence="1">
    <location>
        <begin position="19"/>
        <end position="29"/>
    </location>
</feature>
<dbReference type="Pfam" id="PF00855">
    <property type="entry name" value="PWWP"/>
    <property type="match status" value="1"/>
</dbReference>
<dbReference type="InterPro" id="IPR035504">
    <property type="entry name" value="MUM1-like_PWWP"/>
</dbReference>
<dbReference type="CDD" id="cd06080">
    <property type="entry name" value="PWWP_MUM1-like"/>
    <property type="match status" value="1"/>
</dbReference>
<dbReference type="PANTHER" id="PTHR31333">
    <property type="entry name" value="PWWP DOMAIN-CONTAINING DNA REPAIR FACTOR 3 FAMILY MEMBER"/>
    <property type="match status" value="1"/>
</dbReference>
<dbReference type="InterPro" id="IPR000313">
    <property type="entry name" value="PWWP_dom"/>
</dbReference>
<feature type="compositionally biased region" description="Low complexity" evidence="1">
    <location>
        <begin position="1"/>
        <end position="18"/>
    </location>
</feature>
<dbReference type="PANTHER" id="PTHR31333:SF6">
    <property type="entry name" value="MUM1 LIKE 1"/>
    <property type="match status" value="1"/>
</dbReference>
<accession>A0A914BCS2</accession>
<dbReference type="GeneID" id="119742083"/>